<organism evidence="1 2">
    <name type="scientific">Planococcus notacanthi</name>
    <dbReference type="NCBI Taxonomy" id="3035188"/>
    <lineage>
        <taxon>Bacteria</taxon>
        <taxon>Bacillati</taxon>
        <taxon>Bacillota</taxon>
        <taxon>Bacilli</taxon>
        <taxon>Bacillales</taxon>
        <taxon>Caryophanaceae</taxon>
        <taxon>Planococcus</taxon>
    </lineage>
</organism>
<protein>
    <submittedName>
        <fullName evidence="1">Uncharacterized protein</fullName>
    </submittedName>
</protein>
<evidence type="ECO:0000313" key="2">
    <source>
        <dbReference type="Proteomes" id="UP001225873"/>
    </source>
</evidence>
<sequence>METKIVSLKRNTPRLFNADEKFWSNVKYVIFYNTHIEIKLKRGRSANYLRDGFFQALQDPSQLYTEHEKLSIYKEYGCAYRFPKECESYLSSFYNAAEKRGLIEPRRNEIASETINKKVAKYREENESLKKKSR</sequence>
<comment type="caution">
    <text evidence="1">The sequence shown here is derived from an EMBL/GenBank/DDBJ whole genome shotgun (WGS) entry which is preliminary data.</text>
</comment>
<proteinExistence type="predicted"/>
<evidence type="ECO:0000313" key="1">
    <source>
        <dbReference type="EMBL" id="MDN3429197.1"/>
    </source>
</evidence>
<gene>
    <name evidence="1" type="ORF">QMA01_18025</name>
</gene>
<keyword evidence="2" id="KW-1185">Reference proteome</keyword>
<dbReference type="Proteomes" id="UP001225873">
    <property type="component" value="Unassembled WGS sequence"/>
</dbReference>
<reference evidence="1 2" key="1">
    <citation type="submission" date="2023-03" db="EMBL/GenBank/DDBJ databases">
        <authorList>
            <person name="Uniacke-Lowe S."/>
            <person name="Ross P."/>
            <person name="Hill C."/>
        </authorList>
    </citation>
    <scope>NUCLEOTIDE SEQUENCE [LARGE SCALE GENOMIC DNA]</scope>
    <source>
        <strain evidence="1 2">APC 4016</strain>
    </source>
</reference>
<dbReference type="RefSeq" id="WP_290215614.1">
    <property type="nucleotide sequence ID" value="NZ_JASDCQ010000015.1"/>
</dbReference>
<accession>A0ABT7ZQ26</accession>
<name>A0ABT7ZQ26_9BACL</name>
<dbReference type="EMBL" id="JASDCQ010000015">
    <property type="protein sequence ID" value="MDN3429197.1"/>
    <property type="molecule type" value="Genomic_DNA"/>
</dbReference>